<evidence type="ECO:0000313" key="2">
    <source>
        <dbReference type="EMBL" id="GFD05694.1"/>
    </source>
</evidence>
<sequence length="189" mass="20449">PPTNKDLEILFQPMFDEYMEPPRVERPMSPAQAVQAPINSTGTPSATTIDQDAHSPNISPSSLALQSHQGVAAESTFMEDNPVAPVDNNPFINVFPPEPSSGASSSGDLIELNVNGFHDSSGSFVVDSIPFPAWCITNEYSNISCWLKFSKIFAVICKITQSTKDSEEGKIGLLIMHQLIWGLVVTGVN</sequence>
<evidence type="ECO:0000256" key="1">
    <source>
        <dbReference type="SAM" id="MobiDB-lite"/>
    </source>
</evidence>
<proteinExistence type="predicted"/>
<comment type="caution">
    <text evidence="2">The sequence shown here is derived from an EMBL/GenBank/DDBJ whole genome shotgun (WGS) entry which is preliminary data.</text>
</comment>
<gene>
    <name evidence="2" type="ORF">Tci_877663</name>
</gene>
<feature type="compositionally biased region" description="Polar residues" evidence="1">
    <location>
        <begin position="37"/>
        <end position="51"/>
    </location>
</feature>
<protein>
    <recommendedName>
        <fullName evidence="3">Integrase, catalytic region, zinc finger, CCHC-type, peptidase aspartic, catalytic</fullName>
    </recommendedName>
</protein>
<evidence type="ECO:0008006" key="3">
    <source>
        <dbReference type="Google" id="ProtNLM"/>
    </source>
</evidence>
<reference evidence="2" key="1">
    <citation type="journal article" date="2019" name="Sci. Rep.">
        <title>Draft genome of Tanacetum cinerariifolium, the natural source of mosquito coil.</title>
        <authorList>
            <person name="Yamashiro T."/>
            <person name="Shiraishi A."/>
            <person name="Satake H."/>
            <person name="Nakayama K."/>
        </authorList>
    </citation>
    <scope>NUCLEOTIDE SEQUENCE</scope>
</reference>
<dbReference type="EMBL" id="BKCJ011220038">
    <property type="protein sequence ID" value="GFD05694.1"/>
    <property type="molecule type" value="Genomic_DNA"/>
</dbReference>
<name>A0A699TA95_TANCI</name>
<feature type="non-terminal residue" evidence="2">
    <location>
        <position position="1"/>
    </location>
</feature>
<accession>A0A699TA95</accession>
<feature type="region of interest" description="Disordered" evidence="1">
    <location>
        <begin position="30"/>
        <end position="51"/>
    </location>
</feature>
<organism evidence="2">
    <name type="scientific">Tanacetum cinerariifolium</name>
    <name type="common">Dalmatian daisy</name>
    <name type="synonym">Chrysanthemum cinerariifolium</name>
    <dbReference type="NCBI Taxonomy" id="118510"/>
    <lineage>
        <taxon>Eukaryota</taxon>
        <taxon>Viridiplantae</taxon>
        <taxon>Streptophyta</taxon>
        <taxon>Embryophyta</taxon>
        <taxon>Tracheophyta</taxon>
        <taxon>Spermatophyta</taxon>
        <taxon>Magnoliopsida</taxon>
        <taxon>eudicotyledons</taxon>
        <taxon>Gunneridae</taxon>
        <taxon>Pentapetalae</taxon>
        <taxon>asterids</taxon>
        <taxon>campanulids</taxon>
        <taxon>Asterales</taxon>
        <taxon>Asteraceae</taxon>
        <taxon>Asteroideae</taxon>
        <taxon>Anthemideae</taxon>
        <taxon>Anthemidinae</taxon>
        <taxon>Tanacetum</taxon>
    </lineage>
</organism>
<dbReference type="AlphaFoldDB" id="A0A699TA95"/>